<organism evidence="2 3">
    <name type="scientific">Halopiger aswanensis</name>
    <dbReference type="NCBI Taxonomy" id="148449"/>
    <lineage>
        <taxon>Archaea</taxon>
        <taxon>Methanobacteriati</taxon>
        <taxon>Methanobacteriota</taxon>
        <taxon>Stenosarchaea group</taxon>
        <taxon>Halobacteria</taxon>
        <taxon>Halobacteriales</taxon>
        <taxon>Natrialbaceae</taxon>
        <taxon>Halopiger</taxon>
    </lineage>
</organism>
<feature type="domain" description="DUF7344" evidence="1">
    <location>
        <begin position="18"/>
        <end position="95"/>
    </location>
</feature>
<dbReference type="Proteomes" id="UP000283805">
    <property type="component" value="Unassembled WGS sequence"/>
</dbReference>
<accession>A0A3R7FYF8</accession>
<sequence length="128" mass="14218">MVGWNTGDDGTVPIDNGFEALSDPYRRALCRYVLRTDADIVACEELVDYLADEATVATGTTDRDRQTLESALHHRHLPALVDAGVVEYDRQSGAVYLDRDATAALLERVRATVTNLQNAPIERERDDQ</sequence>
<dbReference type="EMBL" id="RAPO01000001">
    <property type="protein sequence ID" value="RKD98158.1"/>
    <property type="molecule type" value="Genomic_DNA"/>
</dbReference>
<name>A0A3R7FYF8_9EURY</name>
<evidence type="ECO:0000313" key="3">
    <source>
        <dbReference type="Proteomes" id="UP000283805"/>
    </source>
</evidence>
<comment type="caution">
    <text evidence="2">The sequence shown here is derived from an EMBL/GenBank/DDBJ whole genome shotgun (WGS) entry which is preliminary data.</text>
</comment>
<proteinExistence type="predicted"/>
<dbReference type="Gene3D" id="1.10.10.10">
    <property type="entry name" value="Winged helix-like DNA-binding domain superfamily/Winged helix DNA-binding domain"/>
    <property type="match status" value="1"/>
</dbReference>
<dbReference type="AlphaFoldDB" id="A0A3R7FYF8"/>
<evidence type="ECO:0000259" key="1">
    <source>
        <dbReference type="Pfam" id="PF24035"/>
    </source>
</evidence>
<dbReference type="InterPro" id="IPR036388">
    <property type="entry name" value="WH-like_DNA-bd_sf"/>
</dbReference>
<protein>
    <recommendedName>
        <fullName evidence="1">DUF7344 domain-containing protein</fullName>
    </recommendedName>
</protein>
<reference evidence="2 3" key="1">
    <citation type="submission" date="2018-09" db="EMBL/GenBank/DDBJ databases">
        <title>Genomic Encyclopedia of Archaeal and Bacterial Type Strains, Phase II (KMG-II): from individual species to whole genera.</title>
        <authorList>
            <person name="Goeker M."/>
        </authorList>
    </citation>
    <scope>NUCLEOTIDE SEQUENCE [LARGE SCALE GENOMIC DNA]</scope>
    <source>
        <strain evidence="2 3">DSM 13151</strain>
    </source>
</reference>
<gene>
    <name evidence="2" type="ORF">ATJ93_1162</name>
</gene>
<evidence type="ECO:0000313" key="2">
    <source>
        <dbReference type="EMBL" id="RKD98158.1"/>
    </source>
</evidence>
<dbReference type="InterPro" id="IPR055768">
    <property type="entry name" value="DUF7344"/>
</dbReference>
<dbReference type="Pfam" id="PF24035">
    <property type="entry name" value="DUF7344"/>
    <property type="match status" value="1"/>
</dbReference>
<dbReference type="OrthoDB" id="241828at2157"/>
<dbReference type="RefSeq" id="WP_120243613.1">
    <property type="nucleotide sequence ID" value="NZ_RAPO01000001.1"/>
</dbReference>
<keyword evidence="3" id="KW-1185">Reference proteome</keyword>